<dbReference type="EMBL" id="JACEZU010000006">
    <property type="protein sequence ID" value="MBA5688233.1"/>
    <property type="molecule type" value="Genomic_DNA"/>
</dbReference>
<dbReference type="CDD" id="cd10032">
    <property type="entry name" value="UDG-F6_HDG"/>
    <property type="match status" value="1"/>
</dbReference>
<protein>
    <submittedName>
        <fullName evidence="2">DNA-deoxyinosine glycosylase</fullName>
        <ecNumber evidence="2">3.2.2.15</ecNumber>
    </submittedName>
</protein>
<dbReference type="EC" id="3.2.2.15" evidence="2"/>
<accession>A0A7W2IL43</accession>
<dbReference type="SMART" id="SM00987">
    <property type="entry name" value="UreE_C"/>
    <property type="match status" value="1"/>
</dbReference>
<dbReference type="Proteomes" id="UP000573499">
    <property type="component" value="Unassembled WGS sequence"/>
</dbReference>
<dbReference type="AlphaFoldDB" id="A0A7W2IL43"/>
<dbReference type="SMART" id="SM00986">
    <property type="entry name" value="UDG"/>
    <property type="match status" value="1"/>
</dbReference>
<proteinExistence type="predicted"/>
<dbReference type="InterPro" id="IPR026353">
    <property type="entry name" value="Hypoxan-DNA_Glyclase"/>
</dbReference>
<dbReference type="InterPro" id="IPR036895">
    <property type="entry name" value="Uracil-DNA_glycosylase-like_sf"/>
</dbReference>
<comment type="caution">
    <text evidence="2">The sequence shown here is derived from an EMBL/GenBank/DDBJ whole genome shotgun (WGS) entry which is preliminary data.</text>
</comment>
<sequence length="194" mass="21279">MSTPSAHPGQPPSVTRKRCFDPVVDHHTRVLVLGSLPGEQSLALQQYYANRQNKFWALMSDVLGVDLVVLDYAARLQSLLRHGVGLWDVVAEAHRKGSLDSNIRERNDNDLCGLLLRYPNIQAIAFNGGTAGRHGLKVLGELAAAYDIIALPSSSPAHTMAYAVKAMRWRALRPVLADVPCNHLSSHEKQGIET</sequence>
<evidence type="ECO:0000313" key="2">
    <source>
        <dbReference type="EMBL" id="MBA5688233.1"/>
    </source>
</evidence>
<dbReference type="GO" id="GO:0033958">
    <property type="term" value="F:DNA-deoxyinosine glycosylase activity"/>
    <property type="evidence" value="ECO:0007669"/>
    <property type="project" value="UniProtKB-EC"/>
</dbReference>
<name>A0A7W2IL43_9BURK</name>
<dbReference type="NCBIfam" id="TIGR04274">
    <property type="entry name" value="hypoxanDNAglyco"/>
    <property type="match status" value="1"/>
</dbReference>
<gene>
    <name evidence="2" type="ORF">H3H39_14385</name>
</gene>
<organism evidence="2 3">
    <name type="scientific">Rugamonas apoptosis</name>
    <dbReference type="NCBI Taxonomy" id="2758570"/>
    <lineage>
        <taxon>Bacteria</taxon>
        <taxon>Pseudomonadati</taxon>
        <taxon>Pseudomonadota</taxon>
        <taxon>Betaproteobacteria</taxon>
        <taxon>Burkholderiales</taxon>
        <taxon>Oxalobacteraceae</taxon>
        <taxon>Telluria group</taxon>
        <taxon>Rugamonas</taxon>
    </lineage>
</organism>
<keyword evidence="2" id="KW-0326">Glycosidase</keyword>
<evidence type="ECO:0000313" key="3">
    <source>
        <dbReference type="Proteomes" id="UP000573499"/>
    </source>
</evidence>
<dbReference type="Gene3D" id="3.40.470.10">
    <property type="entry name" value="Uracil-DNA glycosylase-like domain"/>
    <property type="match status" value="1"/>
</dbReference>
<dbReference type="InterPro" id="IPR005122">
    <property type="entry name" value="Uracil-DNA_glycosylase-like"/>
</dbReference>
<keyword evidence="2" id="KW-0378">Hydrolase</keyword>
<keyword evidence="3" id="KW-1185">Reference proteome</keyword>
<evidence type="ECO:0000259" key="1">
    <source>
        <dbReference type="SMART" id="SM00986"/>
    </source>
</evidence>
<dbReference type="SUPFAM" id="SSF52141">
    <property type="entry name" value="Uracil-DNA glycosylase-like"/>
    <property type="match status" value="1"/>
</dbReference>
<dbReference type="RefSeq" id="WP_182154062.1">
    <property type="nucleotide sequence ID" value="NZ_JACEZU010000006.1"/>
</dbReference>
<dbReference type="Pfam" id="PF03167">
    <property type="entry name" value="UDG"/>
    <property type="match status" value="1"/>
</dbReference>
<feature type="domain" description="Uracil-DNA glycosylase-like" evidence="1">
    <location>
        <begin position="21"/>
        <end position="173"/>
    </location>
</feature>
<reference evidence="2 3" key="1">
    <citation type="submission" date="2020-07" db="EMBL/GenBank/DDBJ databases">
        <title>Novel species isolated from subtropical streams in China.</title>
        <authorList>
            <person name="Lu H."/>
        </authorList>
    </citation>
    <scope>NUCLEOTIDE SEQUENCE [LARGE SCALE GENOMIC DNA]</scope>
    <source>
        <strain evidence="2 3">LX47W</strain>
    </source>
</reference>